<dbReference type="STRING" id="1028.SAMN05661096_03994"/>
<dbReference type="InterPro" id="IPR002781">
    <property type="entry name" value="TM_pro_TauE-like"/>
</dbReference>
<feature type="transmembrane region" description="Helical" evidence="5">
    <location>
        <begin position="6"/>
        <end position="35"/>
    </location>
</feature>
<evidence type="ECO:0000256" key="2">
    <source>
        <dbReference type="ARBA" id="ARBA00022692"/>
    </source>
</evidence>
<feature type="transmembrane region" description="Helical" evidence="5">
    <location>
        <begin position="47"/>
        <end position="68"/>
    </location>
</feature>
<feature type="transmembrane region" description="Helical" evidence="5">
    <location>
        <begin position="109"/>
        <end position="126"/>
    </location>
</feature>
<keyword evidence="2 5" id="KW-0812">Transmembrane</keyword>
<gene>
    <name evidence="6" type="ORF">SAMN05661096_03994</name>
</gene>
<reference evidence="7" key="1">
    <citation type="submission" date="2017-04" db="EMBL/GenBank/DDBJ databases">
        <authorList>
            <person name="Varghese N."/>
            <person name="Submissions S."/>
        </authorList>
    </citation>
    <scope>NUCLEOTIDE SEQUENCE [LARGE SCALE GENOMIC DNA]</scope>
    <source>
        <strain evidence="7">DSM 4125</strain>
    </source>
</reference>
<feature type="transmembrane region" description="Helical" evidence="5">
    <location>
        <begin position="146"/>
        <end position="173"/>
    </location>
</feature>
<feature type="transmembrane region" description="Helical" evidence="5">
    <location>
        <begin position="185"/>
        <end position="204"/>
    </location>
</feature>
<feature type="transmembrane region" description="Helical" evidence="5">
    <location>
        <begin position="80"/>
        <end position="100"/>
    </location>
</feature>
<dbReference type="OrthoDB" id="980252at2"/>
<feature type="transmembrane region" description="Helical" evidence="5">
    <location>
        <begin position="250"/>
        <end position="267"/>
    </location>
</feature>
<keyword evidence="3 5" id="KW-1133">Transmembrane helix</keyword>
<proteinExistence type="inferred from homology"/>
<accession>A0A1X7LHH9</accession>
<sequence>MDFYFLLFLAGLVGGLISGLLGVGGGIVYILILPIAFQFIGIPDQEIAQFTIANSLFGTFFAGLFATYSHFRQGEFYPRQILLISVSSIIAGLLSLYFIVNTPFYSRDVFNIVVIFLLIAMLVSTLSNAKKQASFQETTKRTKRLLTFTGLSAGLTASLTGLGGGIVIIPFLNQGFKMGVKKAKTISLGVITITSLAMVMFNLFQEPMKTIDVNHSGYILFQVAGPLIVGTLLTARWGVKLSRKMKASSVSYLFSSFIVLVIIKKLMELL</sequence>
<evidence type="ECO:0000256" key="3">
    <source>
        <dbReference type="ARBA" id="ARBA00022989"/>
    </source>
</evidence>
<evidence type="ECO:0000313" key="7">
    <source>
        <dbReference type="Proteomes" id="UP000193804"/>
    </source>
</evidence>
<dbReference type="Proteomes" id="UP000193804">
    <property type="component" value="Unassembled WGS sequence"/>
</dbReference>
<dbReference type="EMBL" id="FXAW01000012">
    <property type="protein sequence ID" value="SMG52722.1"/>
    <property type="molecule type" value="Genomic_DNA"/>
</dbReference>
<feature type="transmembrane region" description="Helical" evidence="5">
    <location>
        <begin position="216"/>
        <end position="238"/>
    </location>
</feature>
<organism evidence="6 7">
    <name type="scientific">Marivirga sericea</name>
    <dbReference type="NCBI Taxonomy" id="1028"/>
    <lineage>
        <taxon>Bacteria</taxon>
        <taxon>Pseudomonadati</taxon>
        <taxon>Bacteroidota</taxon>
        <taxon>Cytophagia</taxon>
        <taxon>Cytophagales</taxon>
        <taxon>Marivirgaceae</taxon>
        <taxon>Marivirga</taxon>
    </lineage>
</organism>
<name>A0A1X7LHH9_9BACT</name>
<dbReference type="PANTHER" id="PTHR43701:SF2">
    <property type="entry name" value="MEMBRANE TRANSPORTER PROTEIN YJNA-RELATED"/>
    <property type="match status" value="1"/>
</dbReference>
<evidence type="ECO:0000256" key="1">
    <source>
        <dbReference type="ARBA" id="ARBA00004141"/>
    </source>
</evidence>
<keyword evidence="7" id="KW-1185">Reference proteome</keyword>
<dbReference type="PANTHER" id="PTHR43701">
    <property type="entry name" value="MEMBRANE TRANSPORTER PROTEIN MJ0441-RELATED"/>
    <property type="match status" value="1"/>
</dbReference>
<keyword evidence="4 5" id="KW-0472">Membrane</keyword>
<dbReference type="RefSeq" id="WP_085519111.1">
    <property type="nucleotide sequence ID" value="NZ_FXAW01000012.1"/>
</dbReference>
<dbReference type="InterPro" id="IPR051598">
    <property type="entry name" value="TSUP/Inactive_protease-like"/>
</dbReference>
<dbReference type="Pfam" id="PF01925">
    <property type="entry name" value="TauE"/>
    <property type="match status" value="1"/>
</dbReference>
<comment type="subcellular location">
    <subcellularLocation>
        <location evidence="5">Cell membrane</location>
        <topology evidence="5">Multi-pass membrane protein</topology>
    </subcellularLocation>
    <subcellularLocation>
        <location evidence="1">Membrane</location>
        <topology evidence="1">Multi-pass membrane protein</topology>
    </subcellularLocation>
</comment>
<dbReference type="AlphaFoldDB" id="A0A1X7LHH9"/>
<keyword evidence="5" id="KW-1003">Cell membrane</keyword>
<protein>
    <recommendedName>
        <fullName evidence="5">Probable membrane transporter protein</fullName>
    </recommendedName>
</protein>
<comment type="similarity">
    <text evidence="5">Belongs to the 4-toluene sulfonate uptake permease (TSUP) (TC 2.A.102) family.</text>
</comment>
<dbReference type="GO" id="GO:0005886">
    <property type="term" value="C:plasma membrane"/>
    <property type="evidence" value="ECO:0007669"/>
    <property type="project" value="UniProtKB-SubCell"/>
</dbReference>
<evidence type="ECO:0000256" key="4">
    <source>
        <dbReference type="ARBA" id="ARBA00023136"/>
    </source>
</evidence>
<evidence type="ECO:0000313" key="6">
    <source>
        <dbReference type="EMBL" id="SMG52722.1"/>
    </source>
</evidence>
<evidence type="ECO:0000256" key="5">
    <source>
        <dbReference type="RuleBase" id="RU363041"/>
    </source>
</evidence>